<feature type="domain" description="WIBG Mago-binding" evidence="4">
    <location>
        <begin position="732"/>
        <end position="758"/>
    </location>
</feature>
<dbReference type="GO" id="GO:0005886">
    <property type="term" value="C:plasma membrane"/>
    <property type="evidence" value="ECO:0007669"/>
    <property type="project" value="TreeGrafter"/>
</dbReference>
<feature type="transmembrane region" description="Helical" evidence="3">
    <location>
        <begin position="564"/>
        <end position="582"/>
    </location>
</feature>
<dbReference type="Gene3D" id="3.30.420.610">
    <property type="entry name" value="LOTUS domain-like"/>
    <property type="match status" value="1"/>
</dbReference>
<feature type="region of interest" description="Disordered" evidence="2">
    <location>
        <begin position="781"/>
        <end position="832"/>
    </location>
</feature>
<dbReference type="InterPro" id="IPR002666">
    <property type="entry name" value="Folate_carrier"/>
</dbReference>
<evidence type="ECO:0000313" key="5">
    <source>
        <dbReference type="EMBL" id="SPQ97761.1"/>
    </source>
</evidence>
<dbReference type="Pfam" id="PF01770">
    <property type="entry name" value="Folate_carrier"/>
    <property type="match status" value="2"/>
</dbReference>
<dbReference type="InterPro" id="IPR036259">
    <property type="entry name" value="MFS_trans_sf"/>
</dbReference>
<accession>A0A3P3YC60</accession>
<dbReference type="InterPro" id="IPR041966">
    <property type="entry name" value="LOTUS-like"/>
</dbReference>
<feature type="transmembrane region" description="Helical" evidence="3">
    <location>
        <begin position="619"/>
        <end position="640"/>
    </location>
</feature>
<feature type="transmembrane region" description="Helical" evidence="3">
    <location>
        <begin position="465"/>
        <end position="490"/>
    </location>
</feature>
<evidence type="ECO:0000256" key="3">
    <source>
        <dbReference type="SAM" id="Phobius"/>
    </source>
</evidence>
<keyword evidence="3" id="KW-0472">Membrane</keyword>
<evidence type="ECO:0000313" key="6">
    <source>
        <dbReference type="Proteomes" id="UP000290189"/>
    </source>
</evidence>
<keyword evidence="3" id="KW-1133">Transmembrane helix</keyword>
<dbReference type="EMBL" id="OVEO01000008">
    <property type="protein sequence ID" value="SPQ97761.1"/>
    <property type="molecule type" value="Genomic_DNA"/>
</dbReference>
<feature type="transmembrane region" description="Helical" evidence="3">
    <location>
        <begin position="682"/>
        <end position="698"/>
    </location>
</feature>
<dbReference type="SUPFAM" id="SSF47769">
    <property type="entry name" value="SAM/Pointed domain"/>
    <property type="match status" value="1"/>
</dbReference>
<keyword evidence="3" id="KW-0812">Transmembrane</keyword>
<dbReference type="Proteomes" id="UP000290189">
    <property type="component" value="Unassembled WGS sequence"/>
</dbReference>
<evidence type="ECO:0000256" key="1">
    <source>
        <dbReference type="ARBA" id="ARBA00005773"/>
    </source>
</evidence>
<dbReference type="Gene3D" id="1.20.1250.20">
    <property type="entry name" value="MFS general substrate transporter like domains"/>
    <property type="match status" value="1"/>
</dbReference>
<dbReference type="AlphaFoldDB" id="A0A3P3YC60"/>
<dbReference type="InterPro" id="IPR015362">
    <property type="entry name" value="WIBG_mago-bd"/>
</dbReference>
<sequence>MYSSDDSYDDDYCVNRRPAKIVPAHIEVGLRQLGRQLQRLLDQQPEHRLNICKLPEVYERYYGRQVDKLGYSKLIDCVRAVPSPVSTRNVRPHGSEIYLTGPIGKSCQKFQIGDCELTSAECEDEHECLDCGSFDHGAHECGRSRRPQSTATMSYNDACLTVARDPAICGARDPKANWGTTAQPTPSEPAAPVMRSSSWADRWNSYWDNQELAPRRMAIGAARFDVELRLTRVAGAMGPVAGALTVSTINLLLLHRPNHLLPLHRPNLCAPCHLLPLHRPNLLSATLLGAAELCVPPTTLFATATSQMHRASLVGATMVPIESFKPSGSFLPRYLTEIKKLSLREQNHYVFPIRAYSTFGFMVPMIVLAEFVIGYKWALFIGVTARLFEQVLLFYGNGLVEVCISQGLRGLASTTRTVHGAFLYLIVPSSAYQFTTGWKRAANLFGQVSEGIVSNLIVNFAANPFTAVFMITQVSVFVGAVLMVVLFLVMSVGGNRQQPKNTTGHLSNSPSKLSLSRLRGIYSSPKVLLWSFWWWTAYAIIELSRDMSFPLFSTFGDDKATHNGYVSALIGVFAVLGALVAGRSNFIRKNNMTVVLTGLLVSGSFLAVAAVAPNVLVCYAMIVLVAFVFEVETVAAYSIIAVEIPESIRGLVLFYNTVVSLGVQSTIQALTSTFGLTINQKFIVFGSLLYLLAAVINWKHMQPNQVQTPVHLFLCPRADCVRMKTSDPKFQQERVVPESRRPDGSIRPARRIRAGYLNDADVTPYRPRIVLEARRCAAQTETPTKEAAKDTEECKVERSTRTDRITRTPRQPRGSGVRNQTTPVTETRSRKERIVAKRVSTTNADTEATTEESTLSEALASLAITGDAPASELQELLSAVGMDRWWAPMQNASIDSLAGLTDDRLTDLGMDVTHRRKLLSALRTRNNASDGGTDPSKIQ</sequence>
<protein>
    <recommendedName>
        <fullName evidence="4">WIBG Mago-binding domain-containing protein</fullName>
    </recommendedName>
</protein>
<organism evidence="5 6">
    <name type="scientific">Plasmodiophora brassicae</name>
    <name type="common">Clubroot disease agent</name>
    <dbReference type="NCBI Taxonomy" id="37360"/>
    <lineage>
        <taxon>Eukaryota</taxon>
        <taxon>Sar</taxon>
        <taxon>Rhizaria</taxon>
        <taxon>Endomyxa</taxon>
        <taxon>Phytomyxea</taxon>
        <taxon>Plasmodiophorida</taxon>
        <taxon>Plasmodiophoridae</taxon>
        <taxon>Plasmodiophora</taxon>
    </lineage>
</organism>
<dbReference type="PANTHER" id="PTHR10686">
    <property type="entry name" value="FOLATE TRANSPORTER"/>
    <property type="match status" value="1"/>
</dbReference>
<feature type="transmembrane region" description="Helical" evidence="3">
    <location>
        <begin position="527"/>
        <end position="544"/>
    </location>
</feature>
<dbReference type="PANTHER" id="PTHR10686:SF18">
    <property type="entry name" value="IP11787P-RELATED"/>
    <property type="match status" value="1"/>
</dbReference>
<feature type="compositionally biased region" description="Polar residues" evidence="2">
    <location>
        <begin position="817"/>
        <end position="826"/>
    </location>
</feature>
<feature type="transmembrane region" description="Helical" evidence="3">
    <location>
        <begin position="594"/>
        <end position="613"/>
    </location>
</feature>
<feature type="transmembrane region" description="Helical" evidence="3">
    <location>
        <begin position="652"/>
        <end position="670"/>
    </location>
</feature>
<dbReference type="Gene3D" id="1.10.150.50">
    <property type="entry name" value="Transcription Factor, Ets-1"/>
    <property type="match status" value="1"/>
</dbReference>
<dbReference type="InterPro" id="IPR013761">
    <property type="entry name" value="SAM/pointed_sf"/>
</dbReference>
<proteinExistence type="inferred from homology"/>
<dbReference type="GO" id="GO:0090482">
    <property type="term" value="F:vitamin transmembrane transporter activity"/>
    <property type="evidence" value="ECO:0007669"/>
    <property type="project" value="InterPro"/>
</dbReference>
<keyword evidence="5" id="KW-0496">Mitochondrion</keyword>
<dbReference type="Pfam" id="PF09282">
    <property type="entry name" value="Mago-bind"/>
    <property type="match status" value="1"/>
</dbReference>
<gene>
    <name evidence="5" type="ORF">PLBR_LOCUS4976</name>
</gene>
<dbReference type="SUPFAM" id="SSF101931">
    <property type="entry name" value="Pym (Within the bgcn gene intron protein, WIBG), N-terminal domain"/>
    <property type="match status" value="1"/>
</dbReference>
<dbReference type="InterPro" id="IPR036348">
    <property type="entry name" value="WIBG_N_sf"/>
</dbReference>
<evidence type="ECO:0000259" key="4">
    <source>
        <dbReference type="SMART" id="SM01273"/>
    </source>
</evidence>
<dbReference type="SUPFAM" id="SSF103473">
    <property type="entry name" value="MFS general substrate transporter"/>
    <property type="match status" value="1"/>
</dbReference>
<comment type="similarity">
    <text evidence="1">Belongs to the reduced folate carrier (RFC) transporter (TC 2.A.48) family.</text>
</comment>
<reference evidence="5 6" key="1">
    <citation type="submission" date="2018-03" db="EMBL/GenBank/DDBJ databases">
        <authorList>
            <person name="Fogelqvist J."/>
        </authorList>
    </citation>
    <scope>NUCLEOTIDE SEQUENCE [LARGE SCALE GENOMIC DNA]</scope>
</reference>
<feature type="compositionally biased region" description="Basic and acidic residues" evidence="2">
    <location>
        <begin position="783"/>
        <end position="806"/>
    </location>
</feature>
<evidence type="ECO:0000256" key="2">
    <source>
        <dbReference type="SAM" id="MobiDB-lite"/>
    </source>
</evidence>
<name>A0A3P3YC60_PLABS</name>
<dbReference type="SMART" id="SM01273">
    <property type="entry name" value="Mago-bind"/>
    <property type="match status" value="1"/>
</dbReference>
<geneLocation type="mitochondrion" evidence="5"/>